<dbReference type="Proteomes" id="UP000007076">
    <property type="component" value="Chromosome"/>
</dbReference>
<feature type="region of interest" description="Disordered" evidence="1">
    <location>
        <begin position="1"/>
        <end position="48"/>
    </location>
</feature>
<organism evidence="2 3">
    <name type="scientific">Kitasatospora setae (strain ATCC 33774 / DSM 43861 / JCM 3304 / KCC A-0304 / NBRC 14216 / KM-6054)</name>
    <name type="common">Streptomyces setae</name>
    <dbReference type="NCBI Taxonomy" id="452652"/>
    <lineage>
        <taxon>Bacteria</taxon>
        <taxon>Bacillati</taxon>
        <taxon>Actinomycetota</taxon>
        <taxon>Actinomycetes</taxon>
        <taxon>Kitasatosporales</taxon>
        <taxon>Streptomycetaceae</taxon>
        <taxon>Kitasatospora</taxon>
    </lineage>
</organism>
<protein>
    <submittedName>
        <fullName evidence="2">Uncharacterized protein</fullName>
    </submittedName>
</protein>
<evidence type="ECO:0000256" key="1">
    <source>
        <dbReference type="SAM" id="MobiDB-lite"/>
    </source>
</evidence>
<evidence type="ECO:0000313" key="2">
    <source>
        <dbReference type="EMBL" id="BAJ32192.1"/>
    </source>
</evidence>
<dbReference type="EMBL" id="AP010968">
    <property type="protein sequence ID" value="BAJ32192.1"/>
    <property type="molecule type" value="Genomic_DNA"/>
</dbReference>
<dbReference type="AlphaFoldDB" id="E4N208"/>
<feature type="compositionally biased region" description="Basic and acidic residues" evidence="1">
    <location>
        <begin position="18"/>
        <end position="48"/>
    </location>
</feature>
<dbReference type="PATRIC" id="fig|452652.3.peg.6455"/>
<dbReference type="KEGG" id="ksk:KSE_64330"/>
<reference evidence="2 3" key="1">
    <citation type="journal article" date="2010" name="DNA Res.">
        <title>Genome sequence of Kitasatospora setae NBRC 14216T: an evolutionary snapshot of the family Streptomycetaceae.</title>
        <authorList>
            <person name="Ichikawa N."/>
            <person name="Oguchi A."/>
            <person name="Ikeda H."/>
            <person name="Ishikawa J."/>
            <person name="Kitani S."/>
            <person name="Watanabe Y."/>
            <person name="Nakamura S."/>
            <person name="Katano Y."/>
            <person name="Kishi E."/>
            <person name="Sasagawa M."/>
            <person name="Ankai A."/>
            <person name="Fukui S."/>
            <person name="Hashimoto Y."/>
            <person name="Kamata S."/>
            <person name="Otoguro M."/>
            <person name="Tanikawa S."/>
            <person name="Nihira T."/>
            <person name="Horinouchi S."/>
            <person name="Ohnishi Y."/>
            <person name="Hayakawa M."/>
            <person name="Kuzuyama T."/>
            <person name="Arisawa A."/>
            <person name="Nomoto F."/>
            <person name="Miura H."/>
            <person name="Takahashi Y."/>
            <person name="Fujita N."/>
        </authorList>
    </citation>
    <scope>NUCLEOTIDE SEQUENCE [LARGE SCALE GENOMIC DNA]</scope>
    <source>
        <strain evidence="3">ATCC 33774 / DSM 43861 / JCM 3304 / KCC A-0304 / NBRC 14216 / KM-6054</strain>
    </source>
</reference>
<accession>E4N208</accession>
<dbReference type="HOGENOM" id="CLU_1515967_0_0_11"/>
<evidence type="ECO:0000313" key="3">
    <source>
        <dbReference type="Proteomes" id="UP000007076"/>
    </source>
</evidence>
<sequence>MSVVRALASLGGDDATGAEERARQLHDLEQPEAEVRSEAREDTGEPPRVDLRGAVIYSLQLTAGDGQIIDLRNSVLNAPVLQAGDQQTIRISGHLVGGVAVQAGDQQVVRIGGDSVGGVAVQAGDQQTVRIGGSVRPALPEGAGSLAPAVGDSGLLDSPHFSLEGRAAVPGQLPRRG</sequence>
<name>E4N208_KITSK</name>
<keyword evidence="3" id="KW-1185">Reference proteome</keyword>
<proteinExistence type="predicted"/>
<gene>
    <name evidence="2" type="ordered locus">KSE_64330</name>
</gene>